<protein>
    <recommendedName>
        <fullName evidence="3">Alcohol acetyltransferase</fullName>
    </recommendedName>
</protein>
<dbReference type="Gene3D" id="3.30.559.10">
    <property type="entry name" value="Chloramphenicol acetyltransferase-like domain"/>
    <property type="match status" value="1"/>
</dbReference>
<proteinExistence type="predicted"/>
<evidence type="ECO:0000313" key="2">
    <source>
        <dbReference type="Proteomes" id="UP001487740"/>
    </source>
</evidence>
<evidence type="ECO:0000313" key="1">
    <source>
        <dbReference type="EMBL" id="KAK8380069.1"/>
    </source>
</evidence>
<dbReference type="Proteomes" id="UP001487740">
    <property type="component" value="Unassembled WGS sequence"/>
</dbReference>
<dbReference type="SUPFAM" id="SSF52777">
    <property type="entry name" value="CoA-dependent acyltransferases"/>
    <property type="match status" value="1"/>
</dbReference>
<sequence>MKLTYPSEEGLRLVRESAVLEGGILEDIVKAISQPAYNLFEGPLWRARLVVCPPDEPCMMPQVKYSFPHQYHLALDNHHAVTDGICASNIVKIIITILDSVLDGAHVDSKQIGEFRDRSEVKSIEDRIRESLEKDPHMLSTLLEERYKIKTSVPLITEIFGKPDEPSPETYTVTPQVIDDKLLQVFNAKCKTHKVTFNSAFLGVINVALMELAREAGVVRDTYIITHCHPVDTRRYMSDVTSMVWGYHVVHTTHTTTMPCNARSTFWENVINFDTNFRDRINTMGPLQERILDTILQERKPDLENMIINNLMFTNIYSPRVKTFGDGKHVQLTNSCGHVSMSMTHHEFCITGMLTRFREHVRFQVCYYSGFITKENAARISDKVVSIFNDIVKEVDERQ</sequence>
<evidence type="ECO:0008006" key="3">
    <source>
        <dbReference type="Google" id="ProtNLM"/>
    </source>
</evidence>
<dbReference type="Gene3D" id="3.30.559.30">
    <property type="entry name" value="Nonribosomal peptide synthetase, condensation domain"/>
    <property type="match status" value="1"/>
</dbReference>
<dbReference type="InterPro" id="IPR023213">
    <property type="entry name" value="CAT-like_dom_sf"/>
</dbReference>
<organism evidence="1 2">
    <name type="scientific">Scylla paramamosain</name>
    <name type="common">Mud crab</name>
    <dbReference type="NCBI Taxonomy" id="85552"/>
    <lineage>
        <taxon>Eukaryota</taxon>
        <taxon>Metazoa</taxon>
        <taxon>Ecdysozoa</taxon>
        <taxon>Arthropoda</taxon>
        <taxon>Crustacea</taxon>
        <taxon>Multicrustacea</taxon>
        <taxon>Malacostraca</taxon>
        <taxon>Eumalacostraca</taxon>
        <taxon>Eucarida</taxon>
        <taxon>Decapoda</taxon>
        <taxon>Pleocyemata</taxon>
        <taxon>Brachyura</taxon>
        <taxon>Eubrachyura</taxon>
        <taxon>Portunoidea</taxon>
        <taxon>Portunidae</taxon>
        <taxon>Portuninae</taxon>
        <taxon>Scylla</taxon>
    </lineage>
</organism>
<dbReference type="EMBL" id="JARAKH010000042">
    <property type="protein sequence ID" value="KAK8380069.1"/>
    <property type="molecule type" value="Genomic_DNA"/>
</dbReference>
<keyword evidence="2" id="KW-1185">Reference proteome</keyword>
<comment type="caution">
    <text evidence="1">The sequence shown here is derived from an EMBL/GenBank/DDBJ whole genome shotgun (WGS) entry which is preliminary data.</text>
</comment>
<dbReference type="AlphaFoldDB" id="A0AAW0SYI0"/>
<gene>
    <name evidence="1" type="ORF">O3P69_016604</name>
</gene>
<reference evidence="1 2" key="1">
    <citation type="submission" date="2023-03" db="EMBL/GenBank/DDBJ databases">
        <title>High-quality genome of Scylla paramamosain provides insights in environmental adaptation.</title>
        <authorList>
            <person name="Zhang L."/>
        </authorList>
    </citation>
    <scope>NUCLEOTIDE SEQUENCE [LARGE SCALE GENOMIC DNA]</scope>
    <source>
        <strain evidence="1">LZ_2023a</strain>
        <tissue evidence="1">Muscle</tissue>
    </source>
</reference>
<name>A0AAW0SYI0_SCYPA</name>
<accession>A0AAW0SYI0</accession>